<evidence type="ECO:0000256" key="1">
    <source>
        <dbReference type="SAM" id="MobiDB-lite"/>
    </source>
</evidence>
<evidence type="ECO:0000313" key="2">
    <source>
        <dbReference type="EMBL" id="GAB93041.1"/>
    </source>
</evidence>
<dbReference type="EMBL" id="BAHC01000203">
    <property type="protein sequence ID" value="GAB93041.1"/>
    <property type="molecule type" value="Genomic_DNA"/>
</dbReference>
<keyword evidence="3" id="KW-1185">Reference proteome</keyword>
<reference evidence="2 3" key="1">
    <citation type="submission" date="2012-08" db="EMBL/GenBank/DDBJ databases">
        <title>Whole genome shotgun sequence of Gordonia rhizosphera NBRC 16068.</title>
        <authorList>
            <person name="Takarada H."/>
            <person name="Isaki S."/>
            <person name="Hosoyama A."/>
            <person name="Tsuchikane K."/>
            <person name="Katsumata H."/>
            <person name="Baba S."/>
            <person name="Ohji S."/>
            <person name="Yamazaki S."/>
            <person name="Fujita N."/>
        </authorList>
    </citation>
    <scope>NUCLEOTIDE SEQUENCE [LARGE SCALE GENOMIC DNA]</scope>
    <source>
        <strain evidence="2 3">NBRC 16068</strain>
    </source>
</reference>
<proteinExistence type="predicted"/>
<feature type="compositionally biased region" description="Basic residues" evidence="1">
    <location>
        <begin position="174"/>
        <end position="203"/>
    </location>
</feature>
<evidence type="ECO:0000313" key="3">
    <source>
        <dbReference type="Proteomes" id="UP000008363"/>
    </source>
</evidence>
<sequence>MPDKLYIAIDGTGVPMTAAAVAGRAGKGPDGRAHTREVKLAAVFTQTAVDDDGRPIRDPDSTSYVASFATVGDFAPLAAAEATRRGAEQIRQLVVLGDGAAWIWNLATARWPHATPHRRPLPRPRTPPRPRRSAHRHPRPRPRSVAPGPPGRPRHRRHRTPGHHDRNPAARTRSTPRRQHRKSVGLLHHQRPPHALRLLPRPR</sequence>
<gene>
    <name evidence="2" type="ORF">GORHZ_203_00010</name>
</gene>
<comment type="caution">
    <text evidence="2">The sequence shown here is derived from an EMBL/GenBank/DDBJ whole genome shotgun (WGS) entry which is preliminary data.</text>
</comment>
<name>K6WGY5_9ACTN</name>
<organism evidence="2 3">
    <name type="scientific">Gordonia rhizosphera NBRC 16068</name>
    <dbReference type="NCBI Taxonomy" id="1108045"/>
    <lineage>
        <taxon>Bacteria</taxon>
        <taxon>Bacillati</taxon>
        <taxon>Actinomycetota</taxon>
        <taxon>Actinomycetes</taxon>
        <taxon>Mycobacteriales</taxon>
        <taxon>Gordoniaceae</taxon>
        <taxon>Gordonia</taxon>
    </lineage>
</organism>
<protein>
    <submittedName>
        <fullName evidence="2">Uncharacterized protein</fullName>
    </submittedName>
</protein>
<feature type="compositionally biased region" description="Basic residues" evidence="1">
    <location>
        <begin position="152"/>
        <end position="161"/>
    </location>
</feature>
<accession>K6WGY5</accession>
<dbReference type="STRING" id="1108045.GORHZ_203_00010"/>
<feature type="compositionally biased region" description="Basic residues" evidence="1">
    <location>
        <begin position="115"/>
        <end position="142"/>
    </location>
</feature>
<dbReference type="AlphaFoldDB" id="K6WGY5"/>
<feature type="region of interest" description="Disordered" evidence="1">
    <location>
        <begin position="114"/>
        <end position="203"/>
    </location>
</feature>
<feature type="non-terminal residue" evidence="2">
    <location>
        <position position="203"/>
    </location>
</feature>
<dbReference type="Proteomes" id="UP000008363">
    <property type="component" value="Unassembled WGS sequence"/>
</dbReference>